<organism evidence="1">
    <name type="scientific">Brassica napus</name>
    <name type="common">Rape</name>
    <dbReference type="NCBI Taxonomy" id="3708"/>
    <lineage>
        <taxon>Eukaryota</taxon>
        <taxon>Viridiplantae</taxon>
        <taxon>Streptophyta</taxon>
        <taxon>Embryophyta</taxon>
        <taxon>Tracheophyta</taxon>
        <taxon>Spermatophyta</taxon>
        <taxon>Magnoliopsida</taxon>
        <taxon>eudicotyledons</taxon>
        <taxon>Gunneridae</taxon>
        <taxon>Pentapetalae</taxon>
        <taxon>rosids</taxon>
        <taxon>malvids</taxon>
        <taxon>Brassicales</taxon>
        <taxon>Brassicaceae</taxon>
        <taxon>Brassiceae</taxon>
        <taxon>Brassica</taxon>
    </lineage>
</organism>
<protein>
    <submittedName>
        <fullName evidence="1">(rape) hypothetical protein</fullName>
    </submittedName>
</protein>
<accession>A0A816UBH9</accession>
<dbReference type="EMBL" id="HG994372">
    <property type="protein sequence ID" value="CAF2107141.1"/>
    <property type="molecule type" value="Genomic_DNA"/>
</dbReference>
<name>A0A816UBH9_BRANA</name>
<reference evidence="1" key="1">
    <citation type="submission" date="2021-01" db="EMBL/GenBank/DDBJ databases">
        <authorList>
            <consortium name="Genoscope - CEA"/>
            <person name="William W."/>
        </authorList>
    </citation>
    <scope>NUCLEOTIDE SEQUENCE</scope>
</reference>
<proteinExistence type="predicted"/>
<evidence type="ECO:0000313" key="1">
    <source>
        <dbReference type="EMBL" id="CAF2107141.1"/>
    </source>
</evidence>
<sequence>MASSMGCLTDSLPQLNTSFLLLFNSSPSSHNNVTESRCYKNCLTDCARAVLAGGAAAKSEALMEEVLATASLCLINRAPLLYWESVIGELSAIKSTLFDGLALAFHRKLESYGSDHKVSLATSINPKIVGGEKTITFSYL</sequence>
<dbReference type="AlphaFoldDB" id="A0A816UBH9"/>
<gene>
    <name evidence="1" type="ORF">DARMORV10_C08P09520.1</name>
</gene>
<dbReference type="Proteomes" id="UP001295469">
    <property type="component" value="Chromosome C08"/>
</dbReference>